<feature type="compositionally biased region" description="Basic and acidic residues" evidence="1">
    <location>
        <begin position="110"/>
        <end position="154"/>
    </location>
</feature>
<keyword evidence="2" id="KW-1133">Transmembrane helix</keyword>
<feature type="transmembrane region" description="Helical" evidence="2">
    <location>
        <begin position="292"/>
        <end position="314"/>
    </location>
</feature>
<dbReference type="EMBL" id="CP001804">
    <property type="protein sequence ID" value="ACY15681.1"/>
    <property type="molecule type" value="Genomic_DNA"/>
</dbReference>
<gene>
    <name evidence="3" type="ordered locus">Hoch_3179</name>
</gene>
<feature type="region of interest" description="Disordered" evidence="1">
    <location>
        <begin position="26"/>
        <end position="47"/>
    </location>
</feature>
<feature type="compositionally biased region" description="Basic and acidic residues" evidence="1">
    <location>
        <begin position="184"/>
        <end position="205"/>
    </location>
</feature>
<keyword evidence="2" id="KW-0472">Membrane</keyword>
<dbReference type="HOGENOM" id="CLU_784741_0_0_7"/>
<evidence type="ECO:0000313" key="3">
    <source>
        <dbReference type="EMBL" id="ACY15681.1"/>
    </source>
</evidence>
<feature type="region of interest" description="Disordered" evidence="1">
    <location>
        <begin position="255"/>
        <end position="279"/>
    </location>
</feature>
<dbReference type="RefSeq" id="WP_012828281.1">
    <property type="nucleotide sequence ID" value="NC_013440.1"/>
</dbReference>
<protein>
    <submittedName>
        <fullName evidence="3">Uncharacterized protein</fullName>
    </submittedName>
</protein>
<dbReference type="KEGG" id="hoh:Hoch_3179"/>
<feature type="region of interest" description="Disordered" evidence="1">
    <location>
        <begin position="63"/>
        <end position="217"/>
    </location>
</feature>
<dbReference type="Proteomes" id="UP000001880">
    <property type="component" value="Chromosome"/>
</dbReference>
<organism evidence="3 4">
    <name type="scientific">Haliangium ochraceum (strain DSM 14365 / JCM 11303 / SMP-2)</name>
    <dbReference type="NCBI Taxonomy" id="502025"/>
    <lineage>
        <taxon>Bacteria</taxon>
        <taxon>Pseudomonadati</taxon>
        <taxon>Myxococcota</taxon>
        <taxon>Polyangia</taxon>
        <taxon>Haliangiales</taxon>
        <taxon>Kofleriaceae</taxon>
        <taxon>Haliangium</taxon>
    </lineage>
</organism>
<evidence type="ECO:0000313" key="4">
    <source>
        <dbReference type="Proteomes" id="UP000001880"/>
    </source>
</evidence>
<keyword evidence="2" id="KW-0812">Transmembrane</keyword>
<feature type="compositionally biased region" description="Acidic residues" evidence="1">
    <location>
        <begin position="264"/>
        <end position="277"/>
    </location>
</feature>
<evidence type="ECO:0000256" key="2">
    <source>
        <dbReference type="SAM" id="Phobius"/>
    </source>
</evidence>
<reference evidence="3 4" key="1">
    <citation type="journal article" date="2010" name="Stand. Genomic Sci.">
        <title>Complete genome sequence of Haliangium ochraceum type strain (SMP-2).</title>
        <authorList>
            <consortium name="US DOE Joint Genome Institute (JGI-PGF)"/>
            <person name="Ivanova N."/>
            <person name="Daum C."/>
            <person name="Lang E."/>
            <person name="Abt B."/>
            <person name="Kopitz M."/>
            <person name="Saunders E."/>
            <person name="Lapidus A."/>
            <person name="Lucas S."/>
            <person name="Glavina Del Rio T."/>
            <person name="Nolan M."/>
            <person name="Tice H."/>
            <person name="Copeland A."/>
            <person name="Cheng J.F."/>
            <person name="Chen F."/>
            <person name="Bruce D."/>
            <person name="Goodwin L."/>
            <person name="Pitluck S."/>
            <person name="Mavromatis K."/>
            <person name="Pati A."/>
            <person name="Mikhailova N."/>
            <person name="Chen A."/>
            <person name="Palaniappan K."/>
            <person name="Land M."/>
            <person name="Hauser L."/>
            <person name="Chang Y.J."/>
            <person name="Jeffries C.D."/>
            <person name="Detter J.C."/>
            <person name="Brettin T."/>
            <person name="Rohde M."/>
            <person name="Goker M."/>
            <person name="Bristow J."/>
            <person name="Markowitz V."/>
            <person name="Eisen J.A."/>
            <person name="Hugenholtz P."/>
            <person name="Kyrpides N.C."/>
            <person name="Klenk H.P."/>
        </authorList>
    </citation>
    <scope>NUCLEOTIDE SEQUENCE [LARGE SCALE GENOMIC DNA]</scope>
    <source>
        <strain evidence="4">DSM 14365 / CIP 107738 / JCM 11303 / AJ 13395 / SMP-2</strain>
    </source>
</reference>
<dbReference type="AlphaFoldDB" id="D0LSI2"/>
<accession>D0LSI2</accession>
<sequence length="353" mass="37911">MSIRFDTEDPVKRIDSGEEHAVAAIDADAVQRSTEGNARRPGSGLGVVGERLTGQFYAAGYKASRASRLSSKLTRPVLATPPAQPTVSNHNMARTPDEGEKGRAGQSEGAADRRGDERADRPTDKRIEKRADIVLDRRSRKRSDDKATGEREDAPSVLSADRSVSIADRRVRSCRSTPVPERPTTSRDEARGKRTRMSGELDRNPTRTFGSAAPLPPPMLESSDEWFKPALQAESIPDLGALTGGDTVRTYSGYTAEDSLHDSSEDEFVDEELDEDESPRTRPLIDLQAHPWVFPVLLAVTCLAVGMVLGALVFGERSLGAHETSAAPGTAAVAAPAMLDCGDTSAEPPTPAP</sequence>
<proteinExistence type="predicted"/>
<evidence type="ECO:0000256" key="1">
    <source>
        <dbReference type="SAM" id="MobiDB-lite"/>
    </source>
</evidence>
<name>D0LSI2_HALO1</name>
<keyword evidence="4" id="KW-1185">Reference proteome</keyword>